<dbReference type="OMA" id="CERISHI"/>
<keyword evidence="8" id="KW-0505">Motor protein</keyword>
<dbReference type="GO" id="GO:0036158">
    <property type="term" value="P:outer dynein arm assembly"/>
    <property type="evidence" value="ECO:0007669"/>
    <property type="project" value="TreeGrafter"/>
</dbReference>
<dbReference type="GO" id="GO:0036157">
    <property type="term" value="C:outer dynein arm"/>
    <property type="evidence" value="ECO:0007669"/>
    <property type="project" value="TreeGrafter"/>
</dbReference>
<comment type="subcellular location">
    <subcellularLocation>
        <location evidence="1">Cytoplasm</location>
        <location evidence="1">Cytoskeleton</location>
        <location evidence="1">Cilium axoneme</location>
    </subcellularLocation>
</comment>
<comment type="caution">
    <text evidence="13">The sequence shown here is derived from an EMBL/GenBank/DDBJ whole genome shotgun (WGS) entry which is preliminary data.</text>
</comment>
<keyword evidence="5" id="KW-0493">Microtubule</keyword>
<feature type="compositionally biased region" description="Basic and acidic residues" evidence="12">
    <location>
        <begin position="19"/>
        <end position="32"/>
    </location>
</feature>
<dbReference type="GO" id="GO:0045504">
    <property type="term" value="F:dynein heavy chain binding"/>
    <property type="evidence" value="ECO:0007669"/>
    <property type="project" value="TreeGrafter"/>
</dbReference>
<evidence type="ECO:0000256" key="2">
    <source>
        <dbReference type="ARBA" id="ARBA00011059"/>
    </source>
</evidence>
<dbReference type="InterPro" id="IPR015943">
    <property type="entry name" value="WD40/YVTN_repeat-like_dom_sf"/>
</dbReference>
<protein>
    <submittedName>
        <fullName evidence="13">Uncharacterized protein</fullName>
    </submittedName>
</protein>
<feature type="coiled-coil region" evidence="11">
    <location>
        <begin position="109"/>
        <end position="143"/>
    </location>
</feature>
<dbReference type="SMART" id="SM00320">
    <property type="entry name" value="WD40"/>
    <property type="match status" value="4"/>
</dbReference>
<evidence type="ECO:0000256" key="9">
    <source>
        <dbReference type="ARBA" id="ARBA00023212"/>
    </source>
</evidence>
<evidence type="ECO:0000256" key="10">
    <source>
        <dbReference type="ARBA" id="ARBA00023273"/>
    </source>
</evidence>
<keyword evidence="3" id="KW-0963">Cytoplasm</keyword>
<proteinExistence type="inferred from homology"/>
<dbReference type="PANTHER" id="PTHR12442:SF11">
    <property type="entry name" value="DYNEIN AXONEMAL INTERMEDIATE CHAIN 1"/>
    <property type="match status" value="1"/>
</dbReference>
<dbReference type="PANTHER" id="PTHR12442">
    <property type="entry name" value="DYNEIN INTERMEDIATE CHAIN"/>
    <property type="match status" value="1"/>
</dbReference>
<dbReference type="SUPFAM" id="SSF50978">
    <property type="entry name" value="WD40 repeat-like"/>
    <property type="match status" value="1"/>
</dbReference>
<accession>A0A5A8BYB2</accession>
<keyword evidence="9" id="KW-0206">Cytoskeleton</keyword>
<gene>
    <name evidence="13" type="ORF">FNF29_08490</name>
</gene>
<evidence type="ECO:0000256" key="11">
    <source>
        <dbReference type="SAM" id="Coils"/>
    </source>
</evidence>
<dbReference type="InterPro" id="IPR050687">
    <property type="entry name" value="Dynein_IC"/>
</dbReference>
<name>A0A5A8BYB2_CAFRO</name>
<evidence type="ECO:0000256" key="4">
    <source>
        <dbReference type="ARBA" id="ARBA00022574"/>
    </source>
</evidence>
<organism evidence="13 14">
    <name type="scientific">Cafeteria roenbergensis</name>
    <name type="common">Marine flagellate</name>
    <dbReference type="NCBI Taxonomy" id="33653"/>
    <lineage>
        <taxon>Eukaryota</taxon>
        <taxon>Sar</taxon>
        <taxon>Stramenopiles</taxon>
        <taxon>Bigyra</taxon>
        <taxon>Opalozoa</taxon>
        <taxon>Bicosoecida</taxon>
        <taxon>Cafeteriaceae</taxon>
        <taxon>Cafeteria</taxon>
    </lineage>
</organism>
<keyword evidence="10" id="KW-0966">Cell projection</keyword>
<sequence length="651" mass="68748">MASTKPSGGGTRRKTRARRAVDEVPDVPRQEFVRPANQESLTPAQLAEDVPRSLMAKDPNLRSNIVCYSFADNAFKHIPGGGGDDSVVFHFVMEGCLLHKDGDEAASQLAAEKSVREDLRARRRALEARAQEAGKTVAEVEEEEGDAGGRNQFNFSERAAQTEEESGGLARPVLRPEERGGEATVHSAACGWSLKLLERMVVQNAQDELFSDFRFWRTRATCTSRGYGHPASLWRFSDARAKRKMVTAVDTNPRYPDLVAVSYGSYDFMRQGTGVVAVYSLKNPAFPEFVYTMDSGAMCLAFSPAQPSLLAVGCYDGTVRVYDVRKGEDRPLYASDIRSGKHTDPVWGVRWQSDPMAKDATFVSISTDGRVASWVLSKNELQMETLVSLKLVQSAAGGGDGAAGSGPAGAGAASAAGAGGAGGAAAGGAAGAGMVVADDEGTLTGLAGGCCFDFNPFAPHLFLVGTEEGRLHKCSKAYTGQYLETYEGHSMAVYACSTSKTAVGDVAWAPYSSTVFAAVAANGKAYVFDLDVDKHDERCVQKIVKKAKLTHAAFSATDPILLVGDSSGHVNSLKLSPNLRRITDIPVPEVKKGEAAPQPPSRLEVEVGKLNAVMLAMDVRAAVPIDSVTGKTVAPAKAGAGAGAGAAAAVP</sequence>
<feature type="region of interest" description="Disordered" evidence="12">
    <location>
        <begin position="1"/>
        <end position="37"/>
    </location>
</feature>
<comment type="similarity">
    <text evidence="2">Belongs to the dynein intermediate chain family.</text>
</comment>
<keyword evidence="4" id="KW-0853">WD repeat</keyword>
<dbReference type="GO" id="GO:0003341">
    <property type="term" value="P:cilium movement"/>
    <property type="evidence" value="ECO:0007669"/>
    <property type="project" value="TreeGrafter"/>
</dbReference>
<evidence type="ECO:0000256" key="1">
    <source>
        <dbReference type="ARBA" id="ARBA00004430"/>
    </source>
</evidence>
<dbReference type="InterPro" id="IPR036322">
    <property type="entry name" value="WD40_repeat_dom_sf"/>
</dbReference>
<keyword evidence="14" id="KW-1185">Reference proteome</keyword>
<dbReference type="Pfam" id="PF00400">
    <property type="entry name" value="WD40"/>
    <property type="match status" value="1"/>
</dbReference>
<dbReference type="GO" id="GO:0045503">
    <property type="term" value="F:dynein light chain binding"/>
    <property type="evidence" value="ECO:0007669"/>
    <property type="project" value="TreeGrafter"/>
</dbReference>
<dbReference type="Proteomes" id="UP000323011">
    <property type="component" value="Unassembled WGS sequence"/>
</dbReference>
<reference evidence="13 14" key="1">
    <citation type="submission" date="2019-07" db="EMBL/GenBank/DDBJ databases">
        <title>Genomes of Cafeteria roenbergensis.</title>
        <authorList>
            <person name="Fischer M.G."/>
            <person name="Hackl T."/>
            <person name="Roman M."/>
        </authorList>
    </citation>
    <scope>NUCLEOTIDE SEQUENCE [LARGE SCALE GENOMIC DNA]</scope>
    <source>
        <strain evidence="13 14">BVI</strain>
    </source>
</reference>
<evidence type="ECO:0000256" key="7">
    <source>
        <dbReference type="ARBA" id="ARBA00023017"/>
    </source>
</evidence>
<dbReference type="AlphaFoldDB" id="A0A5A8BYB2"/>
<keyword evidence="7" id="KW-0243">Dynein</keyword>
<evidence type="ECO:0000256" key="5">
    <source>
        <dbReference type="ARBA" id="ARBA00022701"/>
    </source>
</evidence>
<evidence type="ECO:0000313" key="13">
    <source>
        <dbReference type="EMBL" id="KAA0145544.1"/>
    </source>
</evidence>
<dbReference type="EMBL" id="VLTN01000167">
    <property type="protein sequence ID" value="KAA0145544.1"/>
    <property type="molecule type" value="Genomic_DNA"/>
</dbReference>
<evidence type="ECO:0000256" key="3">
    <source>
        <dbReference type="ARBA" id="ARBA00022490"/>
    </source>
</evidence>
<dbReference type="InterPro" id="IPR001680">
    <property type="entry name" value="WD40_rpt"/>
</dbReference>
<keyword evidence="11" id="KW-0175">Coiled coil</keyword>
<evidence type="ECO:0000256" key="12">
    <source>
        <dbReference type="SAM" id="MobiDB-lite"/>
    </source>
</evidence>
<evidence type="ECO:0000256" key="8">
    <source>
        <dbReference type="ARBA" id="ARBA00023175"/>
    </source>
</evidence>
<evidence type="ECO:0000313" key="14">
    <source>
        <dbReference type="Proteomes" id="UP000323011"/>
    </source>
</evidence>
<evidence type="ECO:0000256" key="6">
    <source>
        <dbReference type="ARBA" id="ARBA00022737"/>
    </source>
</evidence>
<dbReference type="Gene3D" id="2.130.10.10">
    <property type="entry name" value="YVTN repeat-like/Quinoprotein amine dehydrogenase"/>
    <property type="match status" value="2"/>
</dbReference>
<dbReference type="GO" id="GO:0005874">
    <property type="term" value="C:microtubule"/>
    <property type="evidence" value="ECO:0007669"/>
    <property type="project" value="UniProtKB-KW"/>
</dbReference>
<keyword evidence="6" id="KW-0677">Repeat</keyword>